<evidence type="ECO:0000256" key="4">
    <source>
        <dbReference type="ARBA" id="ARBA00022692"/>
    </source>
</evidence>
<evidence type="ECO:0000256" key="9">
    <source>
        <dbReference type="SAM" id="Phobius"/>
    </source>
</evidence>
<feature type="transmembrane region" description="Helical" evidence="9">
    <location>
        <begin position="51"/>
        <end position="71"/>
    </location>
</feature>
<protein>
    <submittedName>
        <fullName evidence="10">Putative membrane protein</fullName>
    </submittedName>
</protein>
<evidence type="ECO:0000256" key="6">
    <source>
        <dbReference type="ARBA" id="ARBA00023065"/>
    </source>
</evidence>
<keyword evidence="3" id="KW-1003">Cell membrane</keyword>
<dbReference type="Pfam" id="PF25539">
    <property type="entry name" value="Bestrophin_2"/>
    <property type="match status" value="1"/>
</dbReference>
<comment type="subcellular location">
    <subcellularLocation>
        <location evidence="1">Cell membrane</location>
        <topology evidence="1">Multi-pass membrane protein</topology>
    </subcellularLocation>
</comment>
<comment type="caution">
    <text evidence="10">The sequence shown here is derived from an EMBL/GenBank/DDBJ whole genome shotgun (WGS) entry which is preliminary data.</text>
</comment>
<evidence type="ECO:0000256" key="8">
    <source>
        <dbReference type="ARBA" id="ARBA00034708"/>
    </source>
</evidence>
<organism evidence="10 11">
    <name type="scientific">Bartonella apis</name>
    <dbReference type="NCBI Taxonomy" id="1686310"/>
    <lineage>
        <taxon>Bacteria</taxon>
        <taxon>Pseudomonadati</taxon>
        <taxon>Pseudomonadota</taxon>
        <taxon>Alphaproteobacteria</taxon>
        <taxon>Hyphomicrobiales</taxon>
        <taxon>Bartonellaceae</taxon>
        <taxon>Bartonella</taxon>
    </lineage>
</organism>
<evidence type="ECO:0000313" key="10">
    <source>
        <dbReference type="EMBL" id="OLY43300.1"/>
    </source>
</evidence>
<dbReference type="RefSeq" id="WP_075870429.1">
    <property type="nucleotide sequence ID" value="NZ_CALYQA010000001.1"/>
</dbReference>
<evidence type="ECO:0000313" key="11">
    <source>
        <dbReference type="Proteomes" id="UP000187344"/>
    </source>
</evidence>
<proteinExistence type="inferred from homology"/>
<accession>A0A1R0F8L6</accession>
<dbReference type="InterPro" id="IPR044669">
    <property type="entry name" value="YneE/VCCN1/2-like"/>
</dbReference>
<dbReference type="Proteomes" id="UP000187344">
    <property type="component" value="Unassembled WGS sequence"/>
</dbReference>
<dbReference type="EMBL" id="LXYT01000002">
    <property type="protein sequence ID" value="OLY43300.1"/>
    <property type="molecule type" value="Genomic_DNA"/>
</dbReference>
<feature type="transmembrane region" description="Helical" evidence="9">
    <location>
        <begin position="12"/>
        <end position="45"/>
    </location>
</feature>
<evidence type="ECO:0000256" key="1">
    <source>
        <dbReference type="ARBA" id="ARBA00004651"/>
    </source>
</evidence>
<reference evidence="10 11" key="1">
    <citation type="submission" date="2016-12" db="EMBL/GenBank/DDBJ databases">
        <title>Comparative genomics of Bartonella apis.</title>
        <authorList>
            <person name="Engel P."/>
        </authorList>
    </citation>
    <scope>NUCLEOTIDE SEQUENCE [LARGE SCALE GENOMIC DNA]</scope>
    <source>
        <strain evidence="10 11">PEB0149</strain>
    </source>
</reference>
<evidence type="ECO:0000256" key="3">
    <source>
        <dbReference type="ARBA" id="ARBA00022475"/>
    </source>
</evidence>
<dbReference type="OrthoDB" id="445589at2"/>
<dbReference type="GO" id="GO:0005886">
    <property type="term" value="C:plasma membrane"/>
    <property type="evidence" value="ECO:0007669"/>
    <property type="project" value="UniProtKB-SubCell"/>
</dbReference>
<dbReference type="PANTHER" id="PTHR33281">
    <property type="entry name" value="UPF0187 PROTEIN YNEE"/>
    <property type="match status" value="1"/>
</dbReference>
<feature type="transmembrane region" description="Helical" evidence="9">
    <location>
        <begin position="209"/>
        <end position="230"/>
    </location>
</feature>
<sequence length="303" mass="34236">MIIRKRPGFLRLFFVLHGSILPAIAPQLVAILILSTALVLAHHFYPRVIPTYNNGTAFMMLGIALSTFLGFRNNACYDRWWEGRKVWGKIISGSRDLIRQSAVLTGNDAERKTILELTSAFSQSLVDHLKGTSSLPSLISNFPEEFVKAYQASHNKPSFILNQISKYLATLQQQKALSDIQYQMFDKSLTELNENQTSCERLNNTRVPFAYTLLLHRTAYIYCFLIPFGFTDILGWWTPVASLLVAYTLFGLDALSDELERPFSNLDNVLPIHAMATIIERDVCAAIGLPLPKPVEVVHFILR</sequence>
<keyword evidence="11" id="KW-1185">Reference proteome</keyword>
<dbReference type="PANTHER" id="PTHR33281:SF19">
    <property type="entry name" value="VOLTAGE-DEPENDENT ANION CHANNEL-FORMING PROTEIN YNEE"/>
    <property type="match status" value="1"/>
</dbReference>
<evidence type="ECO:0000256" key="5">
    <source>
        <dbReference type="ARBA" id="ARBA00022989"/>
    </source>
</evidence>
<keyword evidence="6" id="KW-0406">Ion transport</keyword>
<keyword evidence="5 9" id="KW-1133">Transmembrane helix</keyword>
<dbReference type="GeneID" id="92991736"/>
<keyword evidence="7 9" id="KW-0472">Membrane</keyword>
<gene>
    <name evidence="10" type="ORF">PEB0149_007250</name>
</gene>
<evidence type="ECO:0000256" key="2">
    <source>
        <dbReference type="ARBA" id="ARBA00022448"/>
    </source>
</evidence>
<comment type="similarity">
    <text evidence="8">Belongs to the anion channel-forming bestrophin (TC 1.A.46) family.</text>
</comment>
<dbReference type="GO" id="GO:0005254">
    <property type="term" value="F:chloride channel activity"/>
    <property type="evidence" value="ECO:0007669"/>
    <property type="project" value="InterPro"/>
</dbReference>
<keyword evidence="4 9" id="KW-0812">Transmembrane</keyword>
<keyword evidence="2" id="KW-0813">Transport</keyword>
<dbReference type="AlphaFoldDB" id="A0A1R0F8L6"/>
<name>A0A1R0F8L6_9HYPH</name>
<feature type="transmembrane region" description="Helical" evidence="9">
    <location>
        <begin position="236"/>
        <end position="255"/>
    </location>
</feature>
<evidence type="ECO:0000256" key="7">
    <source>
        <dbReference type="ARBA" id="ARBA00023136"/>
    </source>
</evidence>